<evidence type="ECO:0000313" key="5">
    <source>
        <dbReference type="EMBL" id="KAK4727770.1"/>
    </source>
</evidence>
<evidence type="ECO:0000256" key="3">
    <source>
        <dbReference type="ARBA" id="ARBA00022898"/>
    </source>
</evidence>
<keyword evidence="3" id="KW-0663">Pyridoxal phosphate</keyword>
<evidence type="ECO:0000256" key="2">
    <source>
        <dbReference type="ARBA" id="ARBA00001933"/>
    </source>
</evidence>
<dbReference type="GO" id="GO:0004372">
    <property type="term" value="F:glycine hydroxymethyltransferase activity"/>
    <property type="evidence" value="ECO:0007669"/>
    <property type="project" value="UniProtKB-EC"/>
</dbReference>
<accession>A0AAV9LSJ7</accession>
<comment type="caution">
    <text evidence="5">The sequence shown here is derived from an EMBL/GenBank/DDBJ whole genome shotgun (WGS) entry which is preliminary data.</text>
</comment>
<comment type="cofactor">
    <cofactor evidence="2">
        <name>pyridoxal 5'-phosphate</name>
        <dbReference type="ChEBI" id="CHEBI:597326"/>
    </cofactor>
</comment>
<dbReference type="InterPro" id="IPR049943">
    <property type="entry name" value="Ser_HO-MeTrfase-like"/>
</dbReference>
<feature type="domain" description="Serine hydroxymethyltransferase-like" evidence="4">
    <location>
        <begin position="457"/>
        <end position="596"/>
    </location>
</feature>
<dbReference type="SUPFAM" id="SSF53383">
    <property type="entry name" value="PLP-dependent transferases"/>
    <property type="match status" value="1"/>
</dbReference>
<name>A0AAV9LSJ7_9SOLN</name>
<dbReference type="Pfam" id="PF00464">
    <property type="entry name" value="SHMT"/>
    <property type="match status" value="1"/>
</dbReference>
<evidence type="ECO:0000313" key="6">
    <source>
        <dbReference type="Proteomes" id="UP001311915"/>
    </source>
</evidence>
<dbReference type="InterPro" id="IPR015424">
    <property type="entry name" value="PyrdxlP-dep_Trfase"/>
</dbReference>
<dbReference type="Gene3D" id="3.40.640.10">
    <property type="entry name" value="Type I PLP-dependent aspartate aminotransferase-like (Major domain)"/>
    <property type="match status" value="1"/>
</dbReference>
<proteinExistence type="predicted"/>
<gene>
    <name evidence="5" type="ORF">R3W88_032687</name>
</gene>
<dbReference type="Proteomes" id="UP001311915">
    <property type="component" value="Unassembled WGS sequence"/>
</dbReference>
<keyword evidence="6" id="KW-1185">Reference proteome</keyword>
<dbReference type="EMBL" id="JAWPEI010000005">
    <property type="protein sequence ID" value="KAK4727770.1"/>
    <property type="molecule type" value="Genomic_DNA"/>
</dbReference>
<dbReference type="PANTHER" id="PTHR11680:SF28">
    <property type="entry name" value="SERINE HYDROXYMETHYLTRANSFERASE, MITOCHONDRIAL"/>
    <property type="match status" value="1"/>
</dbReference>
<evidence type="ECO:0000259" key="4">
    <source>
        <dbReference type="Pfam" id="PF00464"/>
    </source>
</evidence>
<dbReference type="PANTHER" id="PTHR11680">
    <property type="entry name" value="SERINE HYDROXYMETHYLTRANSFERASE"/>
    <property type="match status" value="1"/>
</dbReference>
<dbReference type="GO" id="GO:0046653">
    <property type="term" value="P:tetrahydrofolate metabolic process"/>
    <property type="evidence" value="ECO:0007669"/>
    <property type="project" value="TreeGrafter"/>
</dbReference>
<protein>
    <recommendedName>
        <fullName evidence="4">Serine hydroxymethyltransferase-like domain-containing protein</fullName>
    </recommendedName>
</protein>
<dbReference type="InterPro" id="IPR039429">
    <property type="entry name" value="SHMT-like_dom"/>
</dbReference>
<sequence length="606" mass="68547">MQKLDENFSYILCKLDNVQRALSTYSQSVIADPMPPDVDSSYNDNGDLALSFDDSSPVFEDLVATDTDTVDECIQPSLQVCVVQTHTQVLLSDLLFDLNDGTLEEVIGGTLEEVSGISTYKVFAEIPDRDIDMEVVDSIKNDVVTFETQVFDERFHTISTVGYDFSNLVKFDEMSFSLLCMLLDCSSSDGIFAYLSELDPTKRSLSLYRFPPAQFKLEFPFDPGSGQFPYDPGANVFIVTSSGSLQVHQLYPVIFVFKLLLVMDTFQLFGSLFLFGIQELISSKFWAITGSRHSVEVLRVFEAIKNNWSCLFAKLSNWEQLSGVEMGVETFNAMYFDRCLWVTEHIGDHLDYSCMEYKCGIPVKEFHTCDDKVEISEFIYQLRVVRRQNKWMMLSSPYFVCNILMKALYSLSPNDDFECYITIQLVSYSLPGFVVSSTFANRPFDPVCGLRRKHVGTTASEQVINILELLLALYLVGLDASTGYSDCKQLEICDTLFRTKLIATNASASARQYDYARLCKVCSKQKVYLLADMAHISGLVASLVICCPFKYSTFVPIATQFMGAKVYTTIVFGKSMFALEGSGNEQTIFYIEKINKRKMTKFRKID</sequence>
<reference evidence="5 6" key="1">
    <citation type="submission" date="2023-10" db="EMBL/GenBank/DDBJ databases">
        <title>Genome-Wide Identification Analysis in wild type Solanum Pinnatisectum Reveals Some Genes Defensing Phytophthora Infestans.</title>
        <authorList>
            <person name="Sun C."/>
        </authorList>
    </citation>
    <scope>NUCLEOTIDE SEQUENCE [LARGE SCALE GENOMIC DNA]</scope>
    <source>
        <strain evidence="5">LQN</strain>
        <tissue evidence="5">Leaf</tissue>
    </source>
</reference>
<dbReference type="GO" id="GO:0030170">
    <property type="term" value="F:pyridoxal phosphate binding"/>
    <property type="evidence" value="ECO:0007669"/>
    <property type="project" value="TreeGrafter"/>
</dbReference>
<dbReference type="GO" id="GO:0019264">
    <property type="term" value="P:glycine biosynthetic process from serine"/>
    <property type="evidence" value="ECO:0007669"/>
    <property type="project" value="TreeGrafter"/>
</dbReference>
<evidence type="ECO:0000256" key="1">
    <source>
        <dbReference type="ARBA" id="ARBA00001528"/>
    </source>
</evidence>
<dbReference type="InterPro" id="IPR015421">
    <property type="entry name" value="PyrdxlP-dep_Trfase_major"/>
</dbReference>
<dbReference type="AlphaFoldDB" id="A0AAV9LSJ7"/>
<dbReference type="GO" id="GO:0005739">
    <property type="term" value="C:mitochondrion"/>
    <property type="evidence" value="ECO:0007669"/>
    <property type="project" value="TreeGrafter"/>
</dbReference>
<organism evidence="5 6">
    <name type="scientific">Solanum pinnatisectum</name>
    <name type="common">tansyleaf nightshade</name>
    <dbReference type="NCBI Taxonomy" id="50273"/>
    <lineage>
        <taxon>Eukaryota</taxon>
        <taxon>Viridiplantae</taxon>
        <taxon>Streptophyta</taxon>
        <taxon>Embryophyta</taxon>
        <taxon>Tracheophyta</taxon>
        <taxon>Spermatophyta</taxon>
        <taxon>Magnoliopsida</taxon>
        <taxon>eudicotyledons</taxon>
        <taxon>Gunneridae</taxon>
        <taxon>Pentapetalae</taxon>
        <taxon>asterids</taxon>
        <taxon>lamiids</taxon>
        <taxon>Solanales</taxon>
        <taxon>Solanaceae</taxon>
        <taxon>Solanoideae</taxon>
        <taxon>Solaneae</taxon>
        <taxon>Solanum</taxon>
    </lineage>
</organism>
<comment type="catalytic activity">
    <reaction evidence="1">
        <text>(6R)-5,10-methylene-5,6,7,8-tetrahydrofolate + glycine + H2O = (6S)-5,6,7,8-tetrahydrofolate + L-serine</text>
        <dbReference type="Rhea" id="RHEA:15481"/>
        <dbReference type="ChEBI" id="CHEBI:15377"/>
        <dbReference type="ChEBI" id="CHEBI:15636"/>
        <dbReference type="ChEBI" id="CHEBI:33384"/>
        <dbReference type="ChEBI" id="CHEBI:57305"/>
        <dbReference type="ChEBI" id="CHEBI:57453"/>
        <dbReference type="EC" id="2.1.2.1"/>
    </reaction>
</comment>